<reference evidence="1" key="1">
    <citation type="submission" date="2022-11" db="EMBL/GenBank/DDBJ databases">
        <authorList>
            <person name="Kikuchi T."/>
        </authorList>
    </citation>
    <scope>NUCLEOTIDE SEQUENCE</scope>
    <source>
        <strain evidence="1">PS1010</strain>
    </source>
</reference>
<sequence>MEKHPWSQYYIGRNRCSTDIFDSKLEQIQEFRKASIIWNSGNEIRQISNKSVSTNITSMKVPHIPYALYSVVKTNGTTIVLTPIFNEVVANDRFDLRFIRLTPSARDTLNEGKIDIQKYHRGSVICVTKMVPNKRFRREQRSQIELADMQTPESSKQYYWKVFEFFEVTPTIRDNIVIVPYRTSSDGNFYCVGDKLQKELYLKRLDAPLGTCLNTLLVAKLFTPNYHPGIFLKSLISLKKRKEIMMKCQDIIPIDKIPWLVLRSQTAPHGIYEKFESFKQVFAFYPKNNAYGNLMAITEFATNGVDVFRKSKMDLDDYCTTIDLWFIENEKVYFNFKLRGSNIFEKWNIPKAFINASLGSQNEEFIAKIISVTKTNDLEVLIQAEAMEIIAELLADGETTIFVRAKFCAGTQFSRLKMTKIPVFSNADLIIQSVFGNSIIPKFITDNPLVNNMIPQNMLPSQYEYVKAICDPSLPAFIASSSFGSGKSTTIARAAGILSHFQPDRYHIIMASTNSSVLDLADKVSKIENIFQDDIVRLVSDNVMLQSEKTSHFDYPTVLRNKCIEVFESHQKGIQIAIYSHFQQVVAYLKSKNIITPTNSNLSKSVNITRV</sequence>
<accession>A0A9P1IUL7</accession>
<evidence type="ECO:0000313" key="2">
    <source>
        <dbReference type="Proteomes" id="UP001152747"/>
    </source>
</evidence>
<dbReference type="InterPro" id="IPR027417">
    <property type="entry name" value="P-loop_NTPase"/>
</dbReference>
<dbReference type="Proteomes" id="UP001152747">
    <property type="component" value="Unassembled WGS sequence"/>
</dbReference>
<gene>
    <name evidence="1" type="ORF">CAMP_LOCUS14053</name>
</gene>
<dbReference type="EMBL" id="CANHGI010000005">
    <property type="protein sequence ID" value="CAI5451416.1"/>
    <property type="molecule type" value="Genomic_DNA"/>
</dbReference>
<dbReference type="SUPFAM" id="SSF52540">
    <property type="entry name" value="P-loop containing nucleoside triphosphate hydrolases"/>
    <property type="match status" value="1"/>
</dbReference>
<comment type="caution">
    <text evidence="1">The sequence shown here is derived from an EMBL/GenBank/DDBJ whole genome shotgun (WGS) entry which is preliminary data.</text>
</comment>
<name>A0A9P1IUL7_9PELO</name>
<keyword evidence="2" id="KW-1185">Reference proteome</keyword>
<dbReference type="AlphaFoldDB" id="A0A9P1IUL7"/>
<protein>
    <submittedName>
        <fullName evidence="1">Uncharacterized protein</fullName>
    </submittedName>
</protein>
<organism evidence="1 2">
    <name type="scientific">Caenorhabditis angaria</name>
    <dbReference type="NCBI Taxonomy" id="860376"/>
    <lineage>
        <taxon>Eukaryota</taxon>
        <taxon>Metazoa</taxon>
        <taxon>Ecdysozoa</taxon>
        <taxon>Nematoda</taxon>
        <taxon>Chromadorea</taxon>
        <taxon>Rhabditida</taxon>
        <taxon>Rhabditina</taxon>
        <taxon>Rhabditomorpha</taxon>
        <taxon>Rhabditoidea</taxon>
        <taxon>Rhabditidae</taxon>
        <taxon>Peloderinae</taxon>
        <taxon>Caenorhabditis</taxon>
    </lineage>
</organism>
<evidence type="ECO:0000313" key="1">
    <source>
        <dbReference type="EMBL" id="CAI5451416.1"/>
    </source>
</evidence>
<dbReference type="OrthoDB" id="5824898at2759"/>
<proteinExistence type="predicted"/>
<dbReference type="Gene3D" id="3.40.50.300">
    <property type="entry name" value="P-loop containing nucleotide triphosphate hydrolases"/>
    <property type="match status" value="1"/>
</dbReference>